<evidence type="ECO:0000256" key="8">
    <source>
        <dbReference type="ARBA" id="ARBA00023288"/>
    </source>
</evidence>
<dbReference type="VEuPathDB" id="TriTrypDB:TcIL3000_0_21870"/>
<protein>
    <submittedName>
        <fullName evidence="12">Variant surface glycoprotein</fullName>
    </submittedName>
</protein>
<keyword evidence="5 10" id="KW-0732">Signal</keyword>
<accession>F9WJ58</accession>
<feature type="signal peptide" evidence="10">
    <location>
        <begin position="1"/>
        <end position="20"/>
    </location>
</feature>
<keyword evidence="8" id="KW-0449">Lipoprotein</keyword>
<evidence type="ECO:0000313" key="12">
    <source>
        <dbReference type="EMBL" id="CCD17361.1"/>
    </source>
</evidence>
<dbReference type="Pfam" id="PF13206">
    <property type="entry name" value="VSG_B"/>
    <property type="match status" value="1"/>
</dbReference>
<feature type="compositionally biased region" description="Polar residues" evidence="9">
    <location>
        <begin position="296"/>
        <end position="305"/>
    </location>
</feature>
<comment type="caution">
    <text evidence="12">The sequence shown here is derived from an EMBL/GenBank/DDBJ whole genome shotgun (WGS) entry which is preliminary data.</text>
</comment>
<keyword evidence="4" id="KW-0336">GPI-anchor</keyword>
<sequence>MTRTKIWMMVMVFSGMAASAEEKNHNGAQYQVLCDLIKAGANKWREVRRREPTDTLRKALKMTLFGYGTVETLETLKSGLPKDYDDVEDTQESRDLWCGQPFYDDYGAPDRWPGYSALHDMVCLCTAGENGWPVNESKTSTNKDKLCGQDRTALKAEGGQGWGYTRHKENAHVEATWNVTVTPCLDGDGKEEGLKEALKSFIGALKLMPSTGNRNGTQLGEGSPDKDHACTGTSTRGVCVEYYPNITDGKTWWVDLDEALKKEEQIQKQHEEEEKRKQKEREQKTDETHTEALKSGSPNTKQTEAPNKDNLTEKLRKLNLTSGTLISQPSSWLLSVAILI</sequence>
<reference evidence="12 13" key="2">
    <citation type="journal article" date="2012" name="Proc. Natl. Acad. Sci. U.S.A.">
        <title>Antigenic diversity is generated by distinct evolutionary mechanisms in African trypanosome species.</title>
        <authorList>
            <person name="Jackson A.P."/>
            <person name="Berry A."/>
            <person name="Aslett M."/>
            <person name="Allison H.C."/>
            <person name="Burton P."/>
            <person name="Vavrova-Anderson J."/>
            <person name="Brown R."/>
            <person name="Browne H."/>
            <person name="Corton N."/>
            <person name="Hauser H."/>
            <person name="Gamble J."/>
            <person name="Gilderthorp R."/>
            <person name="Marcello L."/>
            <person name="McQuillan J."/>
            <person name="Otto T.D."/>
            <person name="Quail M.A."/>
            <person name="Sanders M.J."/>
            <person name="van Tonder A."/>
            <person name="Ginger M.L."/>
            <person name="Field M.C."/>
            <person name="Barry J.D."/>
            <person name="Hertz-Fowler C."/>
            <person name="Berriman M."/>
        </authorList>
    </citation>
    <scope>NUCLEOTIDE SEQUENCE [LARGE SCALE GENOMIC DNA]</scope>
    <source>
        <strain evidence="12 13">IL3000</strain>
    </source>
</reference>
<feature type="compositionally biased region" description="Basic and acidic residues" evidence="9">
    <location>
        <begin position="265"/>
        <end position="292"/>
    </location>
</feature>
<feature type="region of interest" description="Disordered" evidence="9">
    <location>
        <begin position="265"/>
        <end position="314"/>
    </location>
</feature>
<keyword evidence="13" id="KW-1185">Reference proteome</keyword>
<keyword evidence="7" id="KW-0325">Glycoprotein</keyword>
<evidence type="ECO:0000256" key="3">
    <source>
        <dbReference type="ARBA" id="ARBA00022475"/>
    </source>
</evidence>
<dbReference type="Proteomes" id="UP000000702">
    <property type="component" value="Unassembled WGS sequence"/>
</dbReference>
<name>F9WJ58_TRYCI</name>
<comment type="subcellular location">
    <subcellularLocation>
        <location evidence="2">Cell membrane</location>
        <topology evidence="2">Lipid-anchor</topology>
        <topology evidence="2">GPI-anchor</topology>
    </subcellularLocation>
</comment>
<feature type="compositionally biased region" description="Polar residues" evidence="9">
    <location>
        <begin position="210"/>
        <end position="220"/>
    </location>
</feature>
<keyword evidence="3" id="KW-1003">Cell membrane</keyword>
<evidence type="ECO:0000256" key="2">
    <source>
        <dbReference type="ARBA" id="ARBA00004609"/>
    </source>
</evidence>
<evidence type="ECO:0000256" key="10">
    <source>
        <dbReference type="SAM" id="SignalP"/>
    </source>
</evidence>
<evidence type="ECO:0000256" key="7">
    <source>
        <dbReference type="ARBA" id="ARBA00023180"/>
    </source>
</evidence>
<evidence type="ECO:0000259" key="11">
    <source>
        <dbReference type="Pfam" id="PF13206"/>
    </source>
</evidence>
<reference evidence="13" key="1">
    <citation type="submission" date="2011-07" db="EMBL/GenBank/DDBJ databases">
        <title>Divergent evolution of antigenic variation in African trypanosomes.</title>
        <authorList>
            <person name="Jackson A.P."/>
            <person name="Berry A."/>
            <person name="Allison H.C."/>
            <person name="Burton P."/>
            <person name="Anderson J."/>
            <person name="Aslett M."/>
            <person name="Brown R."/>
            <person name="Corton N."/>
            <person name="Harris D."/>
            <person name="Hauser H."/>
            <person name="Gamble J."/>
            <person name="Gilderthorp R."/>
            <person name="McQuillan J."/>
            <person name="Quail M.A."/>
            <person name="Sanders M."/>
            <person name="Van Tonder A."/>
            <person name="Ginger M.L."/>
            <person name="Donelson J.E."/>
            <person name="Field M.C."/>
            <person name="Barry J.D."/>
            <person name="Berriman M."/>
            <person name="Hertz-Fowler C."/>
        </authorList>
    </citation>
    <scope>NUCLEOTIDE SEQUENCE [LARGE SCALE GENOMIC DNA]</scope>
    <source>
        <strain evidence="13">IL3000</strain>
    </source>
</reference>
<organism evidence="12 13">
    <name type="scientific">Trypanosoma congolense (strain IL3000)</name>
    <dbReference type="NCBI Taxonomy" id="1068625"/>
    <lineage>
        <taxon>Eukaryota</taxon>
        <taxon>Discoba</taxon>
        <taxon>Euglenozoa</taxon>
        <taxon>Kinetoplastea</taxon>
        <taxon>Metakinetoplastina</taxon>
        <taxon>Trypanosomatida</taxon>
        <taxon>Trypanosomatidae</taxon>
        <taxon>Trypanosoma</taxon>
        <taxon>Nannomonas</taxon>
    </lineage>
</organism>
<evidence type="ECO:0000313" key="13">
    <source>
        <dbReference type="Proteomes" id="UP000000702"/>
    </source>
</evidence>
<dbReference type="InterPro" id="IPR025932">
    <property type="entry name" value="Trypano_VSG_B_N_dom"/>
</dbReference>
<keyword evidence="6" id="KW-0472">Membrane</keyword>
<evidence type="ECO:0000256" key="4">
    <source>
        <dbReference type="ARBA" id="ARBA00022622"/>
    </source>
</evidence>
<dbReference type="AlphaFoldDB" id="F9WJ58"/>
<evidence type="ECO:0000256" key="6">
    <source>
        <dbReference type="ARBA" id="ARBA00023136"/>
    </source>
</evidence>
<dbReference type="GO" id="GO:0005886">
    <property type="term" value="C:plasma membrane"/>
    <property type="evidence" value="ECO:0007669"/>
    <property type="project" value="UniProtKB-SubCell"/>
</dbReference>
<feature type="region of interest" description="Disordered" evidence="9">
    <location>
        <begin position="209"/>
        <end position="231"/>
    </location>
</feature>
<gene>
    <name evidence="12" type="ORF">TCIL3000_0_21870</name>
</gene>
<evidence type="ECO:0000256" key="9">
    <source>
        <dbReference type="SAM" id="MobiDB-lite"/>
    </source>
</evidence>
<proteinExistence type="predicted"/>
<feature type="domain" description="Trypanosome variant surface glycoprotein B-type N-terminal" evidence="11">
    <location>
        <begin position="42"/>
        <end position="278"/>
    </location>
</feature>
<evidence type="ECO:0000256" key="5">
    <source>
        <dbReference type="ARBA" id="ARBA00022729"/>
    </source>
</evidence>
<comment type="function">
    <text evidence="1">VSG forms a coat on the surface of the parasite. The trypanosome evades the immune response of the host by expressing a series of antigenically distinct VSGs from an estimated 1000 VSG genes.</text>
</comment>
<feature type="chain" id="PRO_5003394818" evidence="10">
    <location>
        <begin position="21"/>
        <end position="340"/>
    </location>
</feature>
<dbReference type="EMBL" id="CAEQ01002684">
    <property type="protein sequence ID" value="CCD17361.1"/>
    <property type="molecule type" value="Genomic_DNA"/>
</dbReference>
<dbReference type="GO" id="GO:0098552">
    <property type="term" value="C:side of membrane"/>
    <property type="evidence" value="ECO:0007669"/>
    <property type="project" value="UniProtKB-KW"/>
</dbReference>
<evidence type="ECO:0000256" key="1">
    <source>
        <dbReference type="ARBA" id="ARBA00002523"/>
    </source>
</evidence>